<gene>
    <name evidence="5" type="ORF">CAUJ_LOCUS540</name>
</gene>
<reference evidence="5" key="1">
    <citation type="submission" date="2020-10" db="EMBL/GenBank/DDBJ databases">
        <authorList>
            <person name="Kikuchi T."/>
        </authorList>
    </citation>
    <scope>NUCLEOTIDE SEQUENCE</scope>
    <source>
        <strain evidence="5">NKZ352</strain>
    </source>
</reference>
<proteinExistence type="inferred from homology"/>
<feature type="domain" description="Glycosyl-hydrolase family 116 N-terminal" evidence="4">
    <location>
        <begin position="12"/>
        <end position="246"/>
    </location>
</feature>
<comment type="similarity">
    <text evidence="1">Belongs to the non-lysosomal glucosylceramidase family.</text>
</comment>
<dbReference type="AlphaFoldDB" id="A0A8S1GP21"/>
<evidence type="ECO:0000256" key="2">
    <source>
        <dbReference type="SAM" id="MobiDB-lite"/>
    </source>
</evidence>
<dbReference type="Gene3D" id="1.50.10.10">
    <property type="match status" value="1"/>
</dbReference>
<organism evidence="5 6">
    <name type="scientific">Caenorhabditis auriculariae</name>
    <dbReference type="NCBI Taxonomy" id="2777116"/>
    <lineage>
        <taxon>Eukaryota</taxon>
        <taxon>Metazoa</taxon>
        <taxon>Ecdysozoa</taxon>
        <taxon>Nematoda</taxon>
        <taxon>Chromadorea</taxon>
        <taxon>Rhabditida</taxon>
        <taxon>Rhabditina</taxon>
        <taxon>Rhabditomorpha</taxon>
        <taxon>Rhabditoidea</taxon>
        <taxon>Rhabditidae</taxon>
        <taxon>Peloderinae</taxon>
        <taxon>Caenorhabditis</taxon>
    </lineage>
</organism>
<dbReference type="InterPro" id="IPR008928">
    <property type="entry name" value="6-hairpin_glycosidase_sf"/>
</dbReference>
<comment type="catalytic activity">
    <reaction evidence="1">
        <text>a beta-D-glucosyl-(1&lt;-&gt;1')-N-acylsphing-4-enine + H2O = an N-acylsphing-4-enine + D-glucose</text>
        <dbReference type="Rhea" id="RHEA:13269"/>
        <dbReference type="ChEBI" id="CHEBI:4167"/>
        <dbReference type="ChEBI" id="CHEBI:15377"/>
        <dbReference type="ChEBI" id="CHEBI:22801"/>
        <dbReference type="ChEBI" id="CHEBI:52639"/>
        <dbReference type="EC" id="3.2.1.45"/>
    </reaction>
</comment>
<keyword evidence="1" id="KW-0443">Lipid metabolism</keyword>
<comment type="function">
    <text evidence="1">Non-lysosomal glucosylceramidase that catalyzes the hydrolysis of glucosylceramide (GlcCer) to free glucose and ceramide.</text>
</comment>
<comment type="caution">
    <text evidence="5">The sequence shown here is derived from an EMBL/GenBank/DDBJ whole genome shotgun (WGS) entry which is preliminary data.</text>
</comment>
<evidence type="ECO:0000313" key="5">
    <source>
        <dbReference type="EMBL" id="CAD6184621.1"/>
    </source>
</evidence>
<dbReference type="GO" id="GO:0016020">
    <property type="term" value="C:membrane"/>
    <property type="evidence" value="ECO:0007669"/>
    <property type="project" value="InterPro"/>
</dbReference>
<dbReference type="EMBL" id="CAJGYM010000001">
    <property type="protein sequence ID" value="CAD6184621.1"/>
    <property type="molecule type" value="Genomic_DNA"/>
</dbReference>
<feature type="region of interest" description="Disordered" evidence="2">
    <location>
        <begin position="705"/>
        <end position="756"/>
    </location>
</feature>
<keyword evidence="1" id="KW-0326">Glycosidase</keyword>
<dbReference type="PANTHER" id="PTHR12654:SF2">
    <property type="entry name" value="NON-LYSOSOMAL GLUCOSYLCERAMIDASE"/>
    <property type="match status" value="1"/>
</dbReference>
<protein>
    <recommendedName>
        <fullName evidence="1">Non-lysosomal glucosylceramidase</fullName>
        <shortName evidence="1">NLGase</shortName>
        <ecNumber evidence="1">3.2.1.45</ecNumber>
    </recommendedName>
</protein>
<evidence type="ECO:0000259" key="4">
    <source>
        <dbReference type="Pfam" id="PF12215"/>
    </source>
</evidence>
<dbReference type="PIRSF" id="PIRSF028944">
    <property type="entry name" value="Beta_gluc_GBA2"/>
    <property type="match status" value="1"/>
</dbReference>
<name>A0A8S1GP21_9PELO</name>
<dbReference type="GO" id="GO:0006680">
    <property type="term" value="P:glucosylceramide catabolic process"/>
    <property type="evidence" value="ECO:0007669"/>
    <property type="project" value="InterPro"/>
</dbReference>
<dbReference type="InterPro" id="IPR012341">
    <property type="entry name" value="6hp_glycosidase-like_sf"/>
</dbReference>
<dbReference type="OrthoDB" id="730489at2759"/>
<dbReference type="FunFam" id="1.50.10.10:FF:000071">
    <property type="entry name" value="Non-lysosomal glucosylceramidase"/>
    <property type="match status" value="1"/>
</dbReference>
<keyword evidence="1" id="KW-0378">Hydrolase</keyword>
<sequence>MDEERFRACWCYCNGLYPRSWTCYHIPEVGLNVTIRQISPVLPNNYEDSSLPVSAFVVDVENFSEHDYEVSVAFTFRNGTGNRRWERESECGAAKFVAAGSQSFAPVCGAILSHSIANMPCAFGLATSTQVEDRVTTSVCQRFDPSQSGVGVWATLSQTGDLPLVDEDCAKNSREMAIGVCNRFHLTRTSKRTVDYSLSWDMPRVSFGSLARTYLRRYATFFGGARGAVGGMADALCVRALRRRRMWETAIDEWQSPVLDHPLLPSWYKSALFNELYFMTDGGSVWFAFDDGWTHHENHLSEYTKSLMRKHGRFGYLESWEYRMVNTYDVHFYASYALAVLWPQLELAVQSEFTDQVYHTIDKQIKFHMEGDWANLKTASRVPHDLGNPADEPWIATNAYVMHDTGKWKDLNMKYVLTSWRDYVALTDRDSAFLQHTWPAVQNIMLEAMESWDKDRDGMIENFGKADQTYDAWQMEGVSAYCGSLWLASLRVSAEMATAAGEDKTASLFSETLGRARKVFIRELWTGRYFRFCQRSRSRETVMADQLCGYWFLQSVSPELATDLLPEEMVRSALATIYDLNVCRFGNGNMGAVNGMRPDGRVDREYIQADEMWTGVTYAVAALLIQQGEISKAFQTAAGSYDSCFERLGLQYQTPEAIYETKFYRAIGYMRPLSIWAMQWALERHRGLHTPREDLSEPLFRSQPLETAAEPSTSEDSGSLGYVSDFRDDRDESSVSASALRPPAPLSSFPPLAPNA</sequence>
<dbReference type="InterPro" id="IPR006775">
    <property type="entry name" value="GH116_catalytic"/>
</dbReference>
<evidence type="ECO:0000256" key="1">
    <source>
        <dbReference type="PIRNR" id="PIRNR028944"/>
    </source>
</evidence>
<evidence type="ECO:0000313" key="6">
    <source>
        <dbReference type="Proteomes" id="UP000835052"/>
    </source>
</evidence>
<dbReference type="PANTHER" id="PTHR12654">
    <property type="entry name" value="BILE ACID BETA-GLUCOSIDASE-RELATED"/>
    <property type="match status" value="1"/>
</dbReference>
<keyword evidence="1" id="KW-0472">Membrane</keyword>
<dbReference type="Pfam" id="PF04685">
    <property type="entry name" value="DUF608"/>
    <property type="match status" value="1"/>
</dbReference>
<feature type="compositionally biased region" description="Low complexity" evidence="2">
    <location>
        <begin position="734"/>
        <end position="750"/>
    </location>
</feature>
<dbReference type="SUPFAM" id="SSF48208">
    <property type="entry name" value="Six-hairpin glycosidases"/>
    <property type="match status" value="1"/>
</dbReference>
<dbReference type="InterPro" id="IPR024462">
    <property type="entry name" value="GH116_N"/>
</dbReference>
<feature type="domain" description="Glycosyl-hydrolase family 116 catalytic region" evidence="3">
    <location>
        <begin position="312"/>
        <end position="678"/>
    </location>
</feature>
<dbReference type="GO" id="GO:0004348">
    <property type="term" value="F:glucosylceramidase activity"/>
    <property type="evidence" value="ECO:0007669"/>
    <property type="project" value="UniProtKB-EC"/>
</dbReference>
<dbReference type="InterPro" id="IPR052566">
    <property type="entry name" value="Non-lysos_glucosylceramidase"/>
</dbReference>
<dbReference type="GO" id="GO:0005975">
    <property type="term" value="P:carbohydrate metabolic process"/>
    <property type="evidence" value="ECO:0007669"/>
    <property type="project" value="InterPro"/>
</dbReference>
<dbReference type="Proteomes" id="UP000835052">
    <property type="component" value="Unassembled WGS sequence"/>
</dbReference>
<dbReference type="InterPro" id="IPR014551">
    <property type="entry name" value="B_Glucosidase_GBA2-typ"/>
</dbReference>
<dbReference type="GO" id="GO:0008422">
    <property type="term" value="F:beta-glucosidase activity"/>
    <property type="evidence" value="ECO:0007669"/>
    <property type="project" value="TreeGrafter"/>
</dbReference>
<keyword evidence="6" id="KW-1185">Reference proteome</keyword>
<evidence type="ECO:0000259" key="3">
    <source>
        <dbReference type="Pfam" id="PF04685"/>
    </source>
</evidence>
<accession>A0A8S1GP21</accession>
<dbReference type="Pfam" id="PF12215">
    <property type="entry name" value="Glyco_hydr_116N"/>
    <property type="match status" value="1"/>
</dbReference>
<dbReference type="EC" id="3.2.1.45" evidence="1"/>